<dbReference type="Pfam" id="PF01593">
    <property type="entry name" value="Amino_oxidase"/>
    <property type="match status" value="1"/>
</dbReference>
<gene>
    <name evidence="2" type="ORF">F0U44_05345</name>
</gene>
<dbReference type="PANTHER" id="PTHR10742:SF410">
    <property type="entry name" value="LYSINE-SPECIFIC HISTONE DEMETHYLASE 2"/>
    <property type="match status" value="1"/>
</dbReference>
<feature type="domain" description="Amine oxidase" evidence="1">
    <location>
        <begin position="16"/>
        <end position="403"/>
    </location>
</feature>
<dbReference type="InterPro" id="IPR036188">
    <property type="entry name" value="FAD/NAD-bd_sf"/>
</dbReference>
<sequence length="406" mass="42261">MRHAGTVRIGVVGAGLAGLSCAWTLHRQGHDVVVLEARDRVGGRTWSTTLPNGVVVERGGEWIDADQHTIRRFCAELGLPLAPHGVRFHRRRVGGEVPTLAGLERTLAAVGAHVPATDTTVAAAFEAALGGEYAGTPAFLRIATSTAGDPSAASARFHVARAEGARLDAAARVVGGNQRIALAMAEELGDRVRLGTPVRDIGVDGQRAVMTTQDEAFAVDRVVVAVPLALLDELAWDPGFPAEWRAGLEGLTTGVAVKLSVSTVGSVRPDGVQHASLPWWAWNSLDPAGDSGVPAVSCFAGGADARAALGVETGPGRWLDELARLRPDLDLVADDAVLTDWASEKWTRGGYSYVLAGRAAEAAALLQRPCGPLVLAGEHTAGAHSGTMEGALRSGVRAAQAVLDVR</sequence>
<dbReference type="Gene3D" id="3.50.50.60">
    <property type="entry name" value="FAD/NAD(P)-binding domain"/>
    <property type="match status" value="1"/>
</dbReference>
<dbReference type="AlphaFoldDB" id="A0A5B1LPW2"/>
<dbReference type="PANTHER" id="PTHR10742">
    <property type="entry name" value="FLAVIN MONOAMINE OXIDASE"/>
    <property type="match status" value="1"/>
</dbReference>
<evidence type="ECO:0000259" key="1">
    <source>
        <dbReference type="Pfam" id="PF01593"/>
    </source>
</evidence>
<dbReference type="InterPro" id="IPR050281">
    <property type="entry name" value="Flavin_monoamine_oxidase"/>
</dbReference>
<dbReference type="InterPro" id="IPR002937">
    <property type="entry name" value="Amino_oxidase"/>
</dbReference>
<evidence type="ECO:0000313" key="3">
    <source>
        <dbReference type="Proteomes" id="UP000325003"/>
    </source>
</evidence>
<dbReference type="SUPFAM" id="SSF51905">
    <property type="entry name" value="FAD/NAD(P)-binding domain"/>
    <property type="match status" value="1"/>
</dbReference>
<dbReference type="PROSITE" id="PS51257">
    <property type="entry name" value="PROKAR_LIPOPROTEIN"/>
    <property type="match status" value="1"/>
</dbReference>
<dbReference type="Proteomes" id="UP000325003">
    <property type="component" value="Unassembled WGS sequence"/>
</dbReference>
<proteinExistence type="predicted"/>
<keyword evidence="3" id="KW-1185">Reference proteome</keyword>
<name>A0A5B1LPW2_9ACTN</name>
<dbReference type="EMBL" id="VUJV01000001">
    <property type="protein sequence ID" value="KAA1421699.1"/>
    <property type="molecule type" value="Genomic_DNA"/>
</dbReference>
<reference evidence="2 3" key="2">
    <citation type="submission" date="2019-09" db="EMBL/GenBank/DDBJ databases">
        <authorList>
            <person name="Jin C."/>
        </authorList>
    </citation>
    <scope>NUCLEOTIDE SEQUENCE [LARGE SCALE GENOMIC DNA]</scope>
    <source>
        <strain evidence="2 3">BN130099</strain>
    </source>
</reference>
<dbReference type="PRINTS" id="PR00419">
    <property type="entry name" value="ADXRDTASE"/>
</dbReference>
<dbReference type="GO" id="GO:0016491">
    <property type="term" value="F:oxidoreductase activity"/>
    <property type="evidence" value="ECO:0007669"/>
    <property type="project" value="InterPro"/>
</dbReference>
<accession>A0A5B1LPW2</accession>
<evidence type="ECO:0000313" key="2">
    <source>
        <dbReference type="EMBL" id="KAA1421699.1"/>
    </source>
</evidence>
<protein>
    <submittedName>
        <fullName evidence="2">FAD-dependent oxidoreductase</fullName>
    </submittedName>
</protein>
<organism evidence="2 3">
    <name type="scientific">Nocardioides humilatus</name>
    <dbReference type="NCBI Taxonomy" id="2607660"/>
    <lineage>
        <taxon>Bacteria</taxon>
        <taxon>Bacillati</taxon>
        <taxon>Actinomycetota</taxon>
        <taxon>Actinomycetes</taxon>
        <taxon>Propionibacteriales</taxon>
        <taxon>Nocardioidaceae</taxon>
        <taxon>Nocardioides</taxon>
    </lineage>
</organism>
<comment type="caution">
    <text evidence="2">The sequence shown here is derived from an EMBL/GenBank/DDBJ whole genome shotgun (WGS) entry which is preliminary data.</text>
</comment>
<dbReference type="SUPFAM" id="SSF54373">
    <property type="entry name" value="FAD-linked reductases, C-terminal domain"/>
    <property type="match status" value="1"/>
</dbReference>
<reference evidence="2 3" key="1">
    <citation type="submission" date="2019-09" db="EMBL/GenBank/DDBJ databases">
        <title>Nocardioides panacisoli sp. nov., isolated from the soil of a ginseng field.</title>
        <authorList>
            <person name="Cho C."/>
        </authorList>
    </citation>
    <scope>NUCLEOTIDE SEQUENCE [LARGE SCALE GENOMIC DNA]</scope>
    <source>
        <strain evidence="2 3">BN130099</strain>
    </source>
</reference>